<dbReference type="GO" id="GO:0006364">
    <property type="term" value="P:rRNA processing"/>
    <property type="evidence" value="ECO:0007669"/>
    <property type="project" value="UniProtKB-KW"/>
</dbReference>
<dbReference type="PANTHER" id="PTHR18359">
    <property type="entry name" value="WD-REPEAT PROTEIN-RELATED"/>
    <property type="match status" value="1"/>
</dbReference>
<dbReference type="InterPro" id="IPR015943">
    <property type="entry name" value="WD40/YVTN_repeat-like_dom_sf"/>
</dbReference>
<comment type="subcellular location">
    <subcellularLocation>
        <location evidence="1">Nucleus</location>
        <location evidence="1">Nucleolus</location>
    </subcellularLocation>
</comment>
<dbReference type="RefSeq" id="XP_031852484.1">
    <property type="nucleotide sequence ID" value="XM_031996593.1"/>
</dbReference>
<keyword evidence="4" id="KW-0677">Repeat</keyword>
<dbReference type="PANTHER" id="PTHR18359:SF0">
    <property type="entry name" value="U3 SMALL NUCLEOLAR RNA-ASSOCIATED PROTEIN 18 HOMOLOG"/>
    <property type="match status" value="1"/>
</dbReference>
<keyword evidence="3 7" id="KW-0853">WD repeat</keyword>
<evidence type="ECO:0000256" key="4">
    <source>
        <dbReference type="ARBA" id="ARBA00022737"/>
    </source>
</evidence>
<proteinExistence type="inferred from homology"/>
<feature type="compositionally biased region" description="Acidic residues" evidence="8">
    <location>
        <begin position="127"/>
        <end position="150"/>
    </location>
</feature>
<accession>A0A5E8BC16</accession>
<dbReference type="SUPFAM" id="SSF50978">
    <property type="entry name" value="WD40 repeat-like"/>
    <property type="match status" value="1"/>
</dbReference>
<dbReference type="InterPro" id="IPR001680">
    <property type="entry name" value="WD40_rpt"/>
</dbReference>
<evidence type="ECO:0000256" key="6">
    <source>
        <dbReference type="ARBA" id="ARBA00025767"/>
    </source>
</evidence>
<keyword evidence="5" id="KW-0539">Nucleus</keyword>
<dbReference type="Proteomes" id="UP000398389">
    <property type="component" value="Unassembled WGS sequence"/>
</dbReference>
<dbReference type="GeneID" id="43580693"/>
<keyword evidence="10" id="KW-1185">Reference proteome</keyword>
<dbReference type="InterPro" id="IPR036322">
    <property type="entry name" value="WD40_repeat_dom_sf"/>
</dbReference>
<comment type="similarity">
    <text evidence="6">Belongs to the WD repeat UTP18 family.</text>
</comment>
<dbReference type="GO" id="GO:0034388">
    <property type="term" value="C:Pwp2p-containing subcomplex of 90S preribosome"/>
    <property type="evidence" value="ECO:0007669"/>
    <property type="project" value="TreeGrafter"/>
</dbReference>
<evidence type="ECO:0000256" key="3">
    <source>
        <dbReference type="ARBA" id="ARBA00022574"/>
    </source>
</evidence>
<dbReference type="Pfam" id="PF00400">
    <property type="entry name" value="WD40"/>
    <property type="match status" value="2"/>
</dbReference>
<feature type="region of interest" description="Disordered" evidence="8">
    <location>
        <begin position="214"/>
        <end position="244"/>
    </location>
</feature>
<evidence type="ECO:0000256" key="8">
    <source>
        <dbReference type="SAM" id="MobiDB-lite"/>
    </source>
</evidence>
<feature type="compositionally biased region" description="Acidic residues" evidence="8">
    <location>
        <begin position="80"/>
        <end position="108"/>
    </location>
</feature>
<dbReference type="SMART" id="SM00320">
    <property type="entry name" value="WD40"/>
    <property type="match status" value="5"/>
</dbReference>
<dbReference type="EMBL" id="CABVLU010000002">
    <property type="protein sequence ID" value="VVT48630.1"/>
    <property type="molecule type" value="Genomic_DNA"/>
</dbReference>
<feature type="region of interest" description="Disordered" evidence="8">
    <location>
        <begin position="72"/>
        <end position="152"/>
    </location>
</feature>
<evidence type="ECO:0000313" key="9">
    <source>
        <dbReference type="EMBL" id="VVT48630.1"/>
    </source>
</evidence>
<feature type="repeat" description="WD" evidence="7">
    <location>
        <begin position="337"/>
        <end position="366"/>
    </location>
</feature>
<feature type="compositionally biased region" description="Basic residues" evidence="8">
    <location>
        <begin position="1"/>
        <end position="11"/>
    </location>
</feature>
<name>A0A5E8BC16_9ASCO</name>
<organism evidence="9 10">
    <name type="scientific">Magnusiomyces paraingens</name>
    <dbReference type="NCBI Taxonomy" id="2606893"/>
    <lineage>
        <taxon>Eukaryota</taxon>
        <taxon>Fungi</taxon>
        <taxon>Dikarya</taxon>
        <taxon>Ascomycota</taxon>
        <taxon>Saccharomycotina</taxon>
        <taxon>Dipodascomycetes</taxon>
        <taxon>Dipodascales</taxon>
        <taxon>Dipodascaceae</taxon>
        <taxon>Magnusiomyces</taxon>
    </lineage>
</organism>
<protein>
    <submittedName>
        <fullName evidence="9">Uncharacterized protein</fullName>
    </submittedName>
</protein>
<keyword evidence="2" id="KW-0698">rRNA processing</keyword>
<dbReference type="OrthoDB" id="1935146at2759"/>
<gene>
    <name evidence="9" type="ORF">SAPINGB_P001873</name>
</gene>
<evidence type="ECO:0000256" key="5">
    <source>
        <dbReference type="ARBA" id="ARBA00023242"/>
    </source>
</evidence>
<dbReference type="PROSITE" id="PS50082">
    <property type="entry name" value="WD_REPEATS_2"/>
    <property type="match status" value="1"/>
</dbReference>
<dbReference type="InterPro" id="IPR045161">
    <property type="entry name" value="Utp18"/>
</dbReference>
<evidence type="ECO:0000256" key="1">
    <source>
        <dbReference type="ARBA" id="ARBA00004604"/>
    </source>
</evidence>
<dbReference type="AlphaFoldDB" id="A0A5E8BC16"/>
<feature type="compositionally biased region" description="Basic residues" evidence="8">
    <location>
        <begin position="19"/>
        <end position="28"/>
    </location>
</feature>
<dbReference type="Gene3D" id="2.130.10.10">
    <property type="entry name" value="YVTN repeat-like/Quinoprotein amine dehydrogenase"/>
    <property type="match status" value="1"/>
</dbReference>
<feature type="region of interest" description="Disordered" evidence="8">
    <location>
        <begin position="1"/>
        <end position="38"/>
    </location>
</feature>
<dbReference type="GO" id="GO:0032040">
    <property type="term" value="C:small-subunit processome"/>
    <property type="evidence" value="ECO:0007669"/>
    <property type="project" value="TreeGrafter"/>
</dbReference>
<feature type="compositionally biased region" description="Acidic residues" evidence="8">
    <location>
        <begin position="219"/>
        <end position="235"/>
    </location>
</feature>
<evidence type="ECO:0000313" key="10">
    <source>
        <dbReference type="Proteomes" id="UP000398389"/>
    </source>
</evidence>
<reference evidence="9 10" key="1">
    <citation type="submission" date="2019-09" db="EMBL/GenBank/DDBJ databases">
        <authorList>
            <person name="Brejova B."/>
        </authorList>
    </citation>
    <scope>NUCLEOTIDE SEQUENCE [LARGE SCALE GENOMIC DNA]</scope>
</reference>
<evidence type="ECO:0000256" key="7">
    <source>
        <dbReference type="PROSITE-ProRule" id="PRU00221"/>
    </source>
</evidence>
<evidence type="ECO:0000256" key="2">
    <source>
        <dbReference type="ARBA" id="ARBA00022552"/>
    </source>
</evidence>
<sequence length="600" mass="66506">MAAKSDKKRARKTVDKGSNSKKKSRGSSKSRPSLEKDEEELALEKLVFGDIDGFESSLRHLDLDSYLEEMNQHNMINELGGDDESDGDDEDEDEEEDEEDLGALDDTDLFVMDDPNADDSKTGSENSDSDDDDDSDNDSSISEESEDLNDILDVNGGQAAWIDSDDERLQISLVDNSRLKKLRKTISEDYVSGKEYARRLRARFEKVYPVPEWAKEPESGNEDSDGDIYSDDEEDGKGGRVGADPLSQLLQTSARYVSNKKTKLLPPTMLDIERLSDANQAAPSLAVLQSMHFHPTHPLLLTSGFDQTLRIYHIDGKKNPLVSSLHIRRLPFKTALFHPDGTRVMAGGARKTFRIWNIDTGDVVKVTNLYGNDEQQPTFEKFKLSPCGKYIALIGKQGWMNVLSAQTGQWISGAKIDEEIVDICWYGDGSGVVLCNKHGDIWEWDVESRAFTKRWKDEGGIGITTLSMGGKGDRWLAVGSNNGIVNIYDRKTLQNGGSETGPNGEPLVYKPRAVLKQLITAITSLEFSPDGQVLAMASDQKQNALKLVHIPTFTVFRNWPTSNTPLGKVSAVAFTPGGEMLSVGNQAGKARLWRLNHYSS</sequence>